<dbReference type="SUPFAM" id="SSF50022">
    <property type="entry name" value="ISP domain"/>
    <property type="match status" value="1"/>
</dbReference>
<evidence type="ECO:0000256" key="7">
    <source>
        <dbReference type="ARBA" id="ARBA00023157"/>
    </source>
</evidence>
<evidence type="ECO:0000256" key="5">
    <source>
        <dbReference type="ARBA" id="ARBA00023004"/>
    </source>
</evidence>
<dbReference type="InterPro" id="IPR036922">
    <property type="entry name" value="Rieske_2Fe-2S_sf"/>
</dbReference>
<evidence type="ECO:0000313" key="11">
    <source>
        <dbReference type="EMBL" id="KWX21699.1"/>
    </source>
</evidence>
<proteinExistence type="predicted"/>
<dbReference type="AlphaFoldDB" id="A0A132PH70"/>
<keyword evidence="5" id="KW-0408">Iron</keyword>
<keyword evidence="6" id="KW-0411">Iron-sulfur</keyword>
<dbReference type="InterPro" id="IPR017941">
    <property type="entry name" value="Rieske_2Fe-2S"/>
</dbReference>
<dbReference type="PROSITE" id="PS51257">
    <property type="entry name" value="PROKAR_LIPOPROTEIN"/>
    <property type="match status" value="1"/>
</dbReference>
<dbReference type="RefSeq" id="WP_067853841.1">
    <property type="nucleotide sequence ID" value="NZ_LGTW01000018.1"/>
</dbReference>
<comment type="caution">
    <text evidence="11">The sequence shown here is derived from an EMBL/GenBank/DDBJ whole genome shotgun (WGS) entry which is preliminary data.</text>
</comment>
<dbReference type="EMBL" id="LGTW01000018">
    <property type="protein sequence ID" value="KWX21699.1"/>
    <property type="molecule type" value="Genomic_DNA"/>
</dbReference>
<evidence type="ECO:0000313" key="12">
    <source>
        <dbReference type="Proteomes" id="UP000070612"/>
    </source>
</evidence>
<keyword evidence="7" id="KW-1015">Disulfide bond</keyword>
<dbReference type="GO" id="GO:0051537">
    <property type="term" value="F:2 iron, 2 sulfur cluster binding"/>
    <property type="evidence" value="ECO:0007669"/>
    <property type="project" value="UniProtKB-KW"/>
</dbReference>
<dbReference type="InterPro" id="IPR005805">
    <property type="entry name" value="Rieske_Fe-S_prot_C"/>
</dbReference>
<reference evidence="11 12" key="1">
    <citation type="submission" date="2015-07" db="EMBL/GenBank/DDBJ databases">
        <title>A draft genome sequence of Mycobacterium wolinskyi.</title>
        <authorList>
            <person name="de Man T.J."/>
            <person name="Perry K.A."/>
            <person name="Coulliette A.D."/>
            <person name="Jensen B."/>
            <person name="Toney N.C."/>
            <person name="Limbago B.M."/>
            <person name="Noble-Wang J."/>
        </authorList>
    </citation>
    <scope>NUCLEOTIDE SEQUENCE [LARGE SCALE GENOMIC DNA]</scope>
    <source>
        <strain evidence="11 12">CDC_01</strain>
    </source>
</reference>
<dbReference type="GO" id="GO:0016020">
    <property type="term" value="C:membrane"/>
    <property type="evidence" value="ECO:0007669"/>
    <property type="project" value="InterPro"/>
</dbReference>
<dbReference type="PROSITE" id="PS51296">
    <property type="entry name" value="RIESKE"/>
    <property type="match status" value="1"/>
</dbReference>
<evidence type="ECO:0000256" key="4">
    <source>
        <dbReference type="ARBA" id="ARBA00022723"/>
    </source>
</evidence>
<sequence length="139" mass="13569">MFLSRRHALVGAGITLAAGTVAGCATYGKPPAETSPPAAAPAPAAPGASVIAKTADVPVGSGVIVGDVVITQPTAGDFQGFSSVCTHAGCTVSEVVGASINCPCHGSSFNLDGTVAKGPAKRPLESKQVAVQGDSITLQ</sequence>
<dbReference type="Proteomes" id="UP000070612">
    <property type="component" value="Unassembled WGS sequence"/>
</dbReference>
<evidence type="ECO:0000256" key="9">
    <source>
        <dbReference type="ARBA" id="ARBA00034078"/>
    </source>
</evidence>
<dbReference type="PATRIC" id="fig|59750.3.peg.2289"/>
<evidence type="ECO:0000256" key="2">
    <source>
        <dbReference type="ARBA" id="ARBA00015816"/>
    </source>
</evidence>
<dbReference type="GO" id="GO:0016705">
    <property type="term" value="F:oxidoreductase activity, acting on paired donors, with incorporation or reduction of molecular oxygen"/>
    <property type="evidence" value="ECO:0007669"/>
    <property type="project" value="UniProtKB-ARBA"/>
</dbReference>
<keyword evidence="4" id="KW-0479">Metal-binding</keyword>
<evidence type="ECO:0000259" key="10">
    <source>
        <dbReference type="PROSITE" id="PS51296"/>
    </source>
</evidence>
<organism evidence="11 12">
    <name type="scientific">Mycolicibacterium wolinskyi</name>
    <dbReference type="NCBI Taxonomy" id="59750"/>
    <lineage>
        <taxon>Bacteria</taxon>
        <taxon>Bacillati</taxon>
        <taxon>Actinomycetota</taxon>
        <taxon>Actinomycetes</taxon>
        <taxon>Mycobacteriales</taxon>
        <taxon>Mycobacteriaceae</taxon>
        <taxon>Mycolicibacterium</taxon>
    </lineage>
</organism>
<evidence type="ECO:0000256" key="6">
    <source>
        <dbReference type="ARBA" id="ARBA00023014"/>
    </source>
</evidence>
<keyword evidence="12" id="KW-1185">Reference proteome</keyword>
<dbReference type="GO" id="GO:0046872">
    <property type="term" value="F:metal ion binding"/>
    <property type="evidence" value="ECO:0007669"/>
    <property type="project" value="UniProtKB-KW"/>
</dbReference>
<dbReference type="STRING" id="59750.AWC31_23480"/>
<dbReference type="InterPro" id="IPR006311">
    <property type="entry name" value="TAT_signal"/>
</dbReference>
<comment type="function">
    <text evidence="1">Iron-sulfur subunit of the cytochrome bc1 complex, an essential component of the respiratory electron transport chain required for ATP synthesis. The bc1 complex catalyzes the oxidation of menaquinol and the reduction of cytochrome c in the respiratory chain. The bc1 complex operates through a Q-cycle mechanism that couples electron transfer to generation of the proton gradient that drives ATP synthesis.</text>
</comment>
<dbReference type="Gene3D" id="2.102.10.10">
    <property type="entry name" value="Rieske [2Fe-2S] iron-sulphur domain"/>
    <property type="match status" value="1"/>
</dbReference>
<name>A0A132PH70_9MYCO</name>
<evidence type="ECO:0000256" key="3">
    <source>
        <dbReference type="ARBA" id="ARBA00022714"/>
    </source>
</evidence>
<gene>
    <name evidence="11" type="ORF">AFM11_24640</name>
</gene>
<feature type="domain" description="Rieske" evidence="10">
    <location>
        <begin position="36"/>
        <end position="138"/>
    </location>
</feature>
<keyword evidence="3" id="KW-0001">2Fe-2S</keyword>
<dbReference type="PROSITE" id="PS51318">
    <property type="entry name" value="TAT"/>
    <property type="match status" value="1"/>
</dbReference>
<comment type="cofactor">
    <cofactor evidence="9">
        <name>[2Fe-2S] cluster</name>
        <dbReference type="ChEBI" id="CHEBI:190135"/>
    </cofactor>
</comment>
<dbReference type="PRINTS" id="PR00162">
    <property type="entry name" value="RIESKE"/>
</dbReference>
<accession>A0A132PH70</accession>
<dbReference type="GO" id="GO:0004497">
    <property type="term" value="F:monooxygenase activity"/>
    <property type="evidence" value="ECO:0007669"/>
    <property type="project" value="UniProtKB-ARBA"/>
</dbReference>
<dbReference type="Pfam" id="PF00355">
    <property type="entry name" value="Rieske"/>
    <property type="match status" value="1"/>
</dbReference>
<dbReference type="InterPro" id="IPR014349">
    <property type="entry name" value="Rieske_Fe-S_prot"/>
</dbReference>
<evidence type="ECO:0000256" key="1">
    <source>
        <dbReference type="ARBA" id="ARBA00002494"/>
    </source>
</evidence>
<evidence type="ECO:0000256" key="8">
    <source>
        <dbReference type="ARBA" id="ARBA00029586"/>
    </source>
</evidence>
<dbReference type="PANTHER" id="PTHR10134">
    <property type="entry name" value="CYTOCHROME B-C1 COMPLEX SUBUNIT RIESKE, MITOCHONDRIAL"/>
    <property type="match status" value="1"/>
</dbReference>
<protein>
    <recommendedName>
        <fullName evidence="2">Cytochrome bc1 complex Rieske iron-sulfur subunit</fullName>
    </recommendedName>
    <alternativeName>
        <fullName evidence="8">Cytochrome bc1 reductase complex subunit QcrA</fullName>
    </alternativeName>
</protein>
<dbReference type="CDD" id="cd03467">
    <property type="entry name" value="Rieske"/>
    <property type="match status" value="1"/>
</dbReference>